<comment type="caution">
    <text evidence="1">The sequence shown here is derived from an EMBL/GenBank/DDBJ whole genome shotgun (WGS) entry which is preliminary data.</text>
</comment>
<dbReference type="OrthoDB" id="63473at2"/>
<dbReference type="Proteomes" id="UP000248326">
    <property type="component" value="Unassembled WGS sequence"/>
</dbReference>
<dbReference type="AlphaFoldDB" id="A0A318SFK9"/>
<protein>
    <submittedName>
        <fullName evidence="1">Uncharacterized protein</fullName>
    </submittedName>
</protein>
<gene>
    <name evidence="1" type="ORF">DES52_101372</name>
</gene>
<dbReference type="EMBL" id="QJSX01000001">
    <property type="protein sequence ID" value="PYE56567.1"/>
    <property type="molecule type" value="Genomic_DNA"/>
</dbReference>
<evidence type="ECO:0000313" key="1">
    <source>
        <dbReference type="EMBL" id="PYE56567.1"/>
    </source>
</evidence>
<dbReference type="RefSeq" id="WP_110885040.1">
    <property type="nucleotide sequence ID" value="NZ_QJSX01000001.1"/>
</dbReference>
<accession>A0A318SFK9</accession>
<sequence length="231" mass="25176">MKRVENAVLAACGSLDHPLAEALLVRAADSKAFVDFVEAHASKLRKKVRLAVSDEERADLLAELDVATFLGRDRRLVLTYEPFHAPDRRGPDFKVVFKGHSVFHVEVTRPRLRGVSHDQAVWKVARVLCDKVGQLPPGAANLLVIVVPPESNTADLVPEAVGTIERAAGNAASSARLAGVKTYGRDRARLGAVVLWSSTESGRPSSVRTWLEPRAKHPVSPDVLKVFARTE</sequence>
<evidence type="ECO:0000313" key="2">
    <source>
        <dbReference type="Proteomes" id="UP000248326"/>
    </source>
</evidence>
<keyword evidence="2" id="KW-1185">Reference proteome</keyword>
<reference evidence="1 2" key="1">
    <citation type="submission" date="2018-06" db="EMBL/GenBank/DDBJ databases">
        <title>Genomic Encyclopedia of Type Strains, Phase IV (KMG-IV): sequencing the most valuable type-strain genomes for metagenomic binning, comparative biology and taxonomic classification.</title>
        <authorList>
            <person name="Goeker M."/>
        </authorList>
    </citation>
    <scope>NUCLEOTIDE SEQUENCE [LARGE SCALE GENOMIC DNA]</scope>
    <source>
        <strain evidence="1 2">DSM 18048</strain>
    </source>
</reference>
<organism evidence="1 2">
    <name type="scientific">Deinococcus yavapaiensis KR-236</name>
    <dbReference type="NCBI Taxonomy" id="694435"/>
    <lineage>
        <taxon>Bacteria</taxon>
        <taxon>Thermotogati</taxon>
        <taxon>Deinococcota</taxon>
        <taxon>Deinococci</taxon>
        <taxon>Deinococcales</taxon>
        <taxon>Deinococcaceae</taxon>
        <taxon>Deinococcus</taxon>
    </lineage>
</organism>
<name>A0A318SFK9_9DEIO</name>
<proteinExistence type="predicted"/>